<dbReference type="PIRSF" id="PIRSF002741">
    <property type="entry name" value="MppA"/>
    <property type="match status" value="1"/>
</dbReference>
<dbReference type="InterPro" id="IPR039424">
    <property type="entry name" value="SBP_5"/>
</dbReference>
<dbReference type="InterPro" id="IPR023765">
    <property type="entry name" value="SBP_5_CS"/>
</dbReference>
<dbReference type="Proteomes" id="UP001501600">
    <property type="component" value="Unassembled WGS sequence"/>
</dbReference>
<feature type="signal peptide" evidence="6">
    <location>
        <begin position="1"/>
        <end position="24"/>
    </location>
</feature>
<dbReference type="PROSITE" id="PS01040">
    <property type="entry name" value="SBP_BACTERIAL_5"/>
    <property type="match status" value="1"/>
</dbReference>
<dbReference type="Gene3D" id="3.10.105.10">
    <property type="entry name" value="Dipeptide-binding Protein, Domain 3"/>
    <property type="match status" value="1"/>
</dbReference>
<dbReference type="CDD" id="cd08504">
    <property type="entry name" value="PBP2_OppA"/>
    <property type="match status" value="1"/>
</dbReference>
<feature type="domain" description="Solute-binding protein family 5" evidence="7">
    <location>
        <begin position="80"/>
        <end position="461"/>
    </location>
</feature>
<keyword evidence="3" id="KW-0813">Transport</keyword>
<evidence type="ECO:0000256" key="6">
    <source>
        <dbReference type="SAM" id="SignalP"/>
    </source>
</evidence>
<feature type="chain" id="PRO_5047362050" evidence="6">
    <location>
        <begin position="25"/>
        <end position="541"/>
    </location>
</feature>
<gene>
    <name evidence="8" type="ORF">GCM10025772_19420</name>
</gene>
<comment type="subcellular location">
    <subcellularLocation>
        <location evidence="1">Cell envelope</location>
    </subcellularLocation>
</comment>
<evidence type="ECO:0000256" key="4">
    <source>
        <dbReference type="ARBA" id="ARBA00022729"/>
    </source>
</evidence>
<proteinExistence type="inferred from homology"/>
<dbReference type="Pfam" id="PF00496">
    <property type="entry name" value="SBP_bac_5"/>
    <property type="match status" value="1"/>
</dbReference>
<evidence type="ECO:0000256" key="2">
    <source>
        <dbReference type="ARBA" id="ARBA00005695"/>
    </source>
</evidence>
<feature type="region of interest" description="Disordered" evidence="5">
    <location>
        <begin position="39"/>
        <end position="62"/>
    </location>
</feature>
<dbReference type="EMBL" id="BAABLF010000012">
    <property type="protein sequence ID" value="GAA5191776.1"/>
    <property type="molecule type" value="Genomic_DNA"/>
</dbReference>
<evidence type="ECO:0000313" key="9">
    <source>
        <dbReference type="Proteomes" id="UP001501600"/>
    </source>
</evidence>
<evidence type="ECO:0000256" key="1">
    <source>
        <dbReference type="ARBA" id="ARBA00004196"/>
    </source>
</evidence>
<sequence length="541" mass="61335">MAKTIIKAVGLSLIMASVLPMAQAADVPEGTRLHPVQELIKGNGGEPASLDPQKIEGTTGSAPSKDLFEGLVQQDDYGNVIPGQAESWSISEDNRVFTFHLRDGLKWSDGEPLTAHDFVFAWRRLVDPNTAARYAWYLEIATVANATDIILGKKSPAELGVRALDDRTFEVTLDKPVPYFVKMLGHQSTYPTPQHVVERLGDRWTRPGNMVSNGAYVLTDWVVNERIVMERNPLYWDDENTVINKVSYLAIESGNSELSRYRAGEIDLTSTGIPIEHYKSLKAERPDEVVTTPYLGAYYYEFNTKVPPFDDKRVRKALSLAVEREKITTYVLGQGQRPAFTFTPQSVSGYNPPEVEYANWTSEQRMAEAKRLMAEAGYGPDKPLTINLLYNTNENHKKIAVVISQLWKPLGVRVSLENQEWKTFLDTRNQGRFEMARAGWVGDYNDASTMLDILLSNHGQNKGQWHNAEYDRILNESRMIADDAERAKYYERAERIIVEEMPIIPVYEQVITRLKRPYVGGYPMNNVEDSIYTKNLYIIAH</sequence>
<keyword evidence="9" id="KW-1185">Reference proteome</keyword>
<protein>
    <submittedName>
        <fullName evidence="8">ABC transporter substrate-binding protein</fullName>
    </submittedName>
</protein>
<dbReference type="InterPro" id="IPR030678">
    <property type="entry name" value="Peptide/Ni-bd"/>
</dbReference>
<dbReference type="InterPro" id="IPR000914">
    <property type="entry name" value="SBP_5_dom"/>
</dbReference>
<comment type="similarity">
    <text evidence="2">Belongs to the bacterial solute-binding protein 5 family.</text>
</comment>
<evidence type="ECO:0000256" key="5">
    <source>
        <dbReference type="SAM" id="MobiDB-lite"/>
    </source>
</evidence>
<keyword evidence="4 6" id="KW-0732">Signal</keyword>
<reference evidence="9" key="1">
    <citation type="journal article" date="2019" name="Int. J. Syst. Evol. Microbiol.">
        <title>The Global Catalogue of Microorganisms (GCM) 10K type strain sequencing project: providing services to taxonomists for standard genome sequencing and annotation.</title>
        <authorList>
            <consortium name="The Broad Institute Genomics Platform"/>
            <consortium name="The Broad Institute Genome Sequencing Center for Infectious Disease"/>
            <person name="Wu L."/>
            <person name="Ma J."/>
        </authorList>
    </citation>
    <scope>NUCLEOTIDE SEQUENCE [LARGE SCALE GENOMIC DNA]</scope>
    <source>
        <strain evidence="9">JCM 18720</strain>
    </source>
</reference>
<evidence type="ECO:0000256" key="3">
    <source>
        <dbReference type="ARBA" id="ARBA00022448"/>
    </source>
</evidence>
<comment type="caution">
    <text evidence="8">The sequence shown here is derived from an EMBL/GenBank/DDBJ whole genome shotgun (WGS) entry which is preliminary data.</text>
</comment>
<dbReference type="PANTHER" id="PTHR30290">
    <property type="entry name" value="PERIPLASMIC BINDING COMPONENT OF ABC TRANSPORTER"/>
    <property type="match status" value="1"/>
</dbReference>
<dbReference type="RefSeq" id="WP_345316858.1">
    <property type="nucleotide sequence ID" value="NZ_BAABLF010000012.1"/>
</dbReference>
<evidence type="ECO:0000259" key="7">
    <source>
        <dbReference type="Pfam" id="PF00496"/>
    </source>
</evidence>
<evidence type="ECO:0000313" key="8">
    <source>
        <dbReference type="EMBL" id="GAA5191776.1"/>
    </source>
</evidence>
<name>A0ABP9S5T9_9GAMM</name>
<dbReference type="Gene3D" id="3.90.76.10">
    <property type="entry name" value="Dipeptide-binding Protein, Domain 1"/>
    <property type="match status" value="1"/>
</dbReference>
<organism evidence="8 9">
    <name type="scientific">Ferrimonas gelatinilytica</name>
    <dbReference type="NCBI Taxonomy" id="1255257"/>
    <lineage>
        <taxon>Bacteria</taxon>
        <taxon>Pseudomonadati</taxon>
        <taxon>Pseudomonadota</taxon>
        <taxon>Gammaproteobacteria</taxon>
        <taxon>Alteromonadales</taxon>
        <taxon>Ferrimonadaceae</taxon>
        <taxon>Ferrimonas</taxon>
    </lineage>
</organism>
<dbReference type="Gene3D" id="3.40.190.10">
    <property type="entry name" value="Periplasmic binding protein-like II"/>
    <property type="match status" value="1"/>
</dbReference>
<accession>A0ABP9S5T9</accession>
<dbReference type="SUPFAM" id="SSF53850">
    <property type="entry name" value="Periplasmic binding protein-like II"/>
    <property type="match status" value="1"/>
</dbReference>
<dbReference type="PANTHER" id="PTHR30290:SF10">
    <property type="entry name" value="PERIPLASMIC OLIGOPEPTIDE-BINDING PROTEIN-RELATED"/>
    <property type="match status" value="1"/>
</dbReference>